<evidence type="ECO:0000256" key="3">
    <source>
        <dbReference type="ARBA" id="ARBA00010617"/>
    </source>
</evidence>
<evidence type="ECO:0000256" key="6">
    <source>
        <dbReference type="ARBA" id="ARBA00023002"/>
    </source>
</evidence>
<dbReference type="SUPFAM" id="SSF48264">
    <property type="entry name" value="Cytochrome P450"/>
    <property type="match status" value="1"/>
</dbReference>
<protein>
    <recommendedName>
        <fullName evidence="14">Cytochrome P450</fullName>
    </recommendedName>
</protein>
<dbReference type="GO" id="GO:0016705">
    <property type="term" value="F:oxidoreductase activity, acting on paired donors, with incorporation or reduction of molecular oxygen"/>
    <property type="evidence" value="ECO:0007669"/>
    <property type="project" value="InterPro"/>
</dbReference>
<dbReference type="InterPro" id="IPR001128">
    <property type="entry name" value="Cyt_P450"/>
</dbReference>
<evidence type="ECO:0000256" key="9">
    <source>
        <dbReference type="PIRSR" id="PIRSR602401-1"/>
    </source>
</evidence>
<evidence type="ECO:0000256" key="8">
    <source>
        <dbReference type="ARBA" id="ARBA00023033"/>
    </source>
</evidence>
<comment type="cofactor">
    <cofactor evidence="1 9">
        <name>heme</name>
        <dbReference type="ChEBI" id="CHEBI:30413"/>
    </cofactor>
</comment>
<sequence length="516" mass="58083">MASPSLFAASASLLLALVLWFRKPKASSASLPPGPKPLPLLGNVLDLTAKELWLPASKWAKQYGEVVYMHVLGIGLVFINSPEAASDLLDKRGSIYSDKPSLVMSGELCGCKNMVAFTCYGDQSKRQRRLLHKAFGVPVIPSYHPLLQTETHSFLRRLIANPADYQKHVRRYAGGLTLSVVYGYEVKSNDDQFLELADECVGLLSNRIASGGGIWPVDVFPFLQHIPLWMPGSGFLKNAKIWKKKMEEFVDLPYEYVVNSMKSGNYKKSFCSNLLEDESVRAVENFEFDLKWSANSMYSASIDTTLTVVGQFILAMIQYPEAQKKAQAELDAVIGSDRLPTFADRPSLPYIEAIFKETLRWGVPVPLNLPHRLMEDDVYKGMHIPKGSLVFGNIWAMLRNETMYPDPDNFLPERFMESTGDPILDKRRNPKNYVFGFGRRQCPGLNLVDSSVWLLMASMLATLDISKARDDYGNVVEPEVVYENPIFRIPNPFKCDLRPRSQKSIALIQQSEFPFA</sequence>
<dbReference type="GO" id="GO:0005506">
    <property type="term" value="F:iron ion binding"/>
    <property type="evidence" value="ECO:0007669"/>
    <property type="project" value="InterPro"/>
</dbReference>
<comment type="similarity">
    <text evidence="3 10">Belongs to the cytochrome P450 family.</text>
</comment>
<comment type="pathway">
    <text evidence="2">Secondary metabolite biosynthesis.</text>
</comment>
<dbReference type="Pfam" id="PF00067">
    <property type="entry name" value="p450"/>
    <property type="match status" value="1"/>
</dbReference>
<dbReference type="PROSITE" id="PS00086">
    <property type="entry name" value="CYTOCHROME_P450"/>
    <property type="match status" value="1"/>
</dbReference>
<evidence type="ECO:0008006" key="14">
    <source>
        <dbReference type="Google" id="ProtNLM"/>
    </source>
</evidence>
<comment type="caution">
    <text evidence="12">The sequence shown here is derived from an EMBL/GenBank/DDBJ whole genome shotgun (WGS) entry which is preliminary data.</text>
</comment>
<reference evidence="12 13" key="1">
    <citation type="submission" date="2019-12" db="EMBL/GenBank/DDBJ databases">
        <authorList>
            <person name="Floudas D."/>
            <person name="Bentzer J."/>
            <person name="Ahren D."/>
            <person name="Johansson T."/>
            <person name="Persson P."/>
            <person name="Tunlid A."/>
        </authorList>
    </citation>
    <scope>NUCLEOTIDE SEQUENCE [LARGE SCALE GENOMIC DNA]</scope>
    <source>
        <strain evidence="12 13">CBS 102.39</strain>
    </source>
</reference>
<dbReference type="EMBL" id="JAACJL010000059">
    <property type="protein sequence ID" value="KAF4610250.1"/>
    <property type="molecule type" value="Genomic_DNA"/>
</dbReference>
<keyword evidence="4 9" id="KW-0349">Heme</keyword>
<dbReference type="InterPro" id="IPR036396">
    <property type="entry name" value="Cyt_P450_sf"/>
</dbReference>
<dbReference type="CDD" id="cd11065">
    <property type="entry name" value="CYP64-like"/>
    <property type="match status" value="1"/>
</dbReference>
<evidence type="ECO:0000313" key="13">
    <source>
        <dbReference type="Proteomes" id="UP000521872"/>
    </source>
</evidence>
<proteinExistence type="inferred from homology"/>
<evidence type="ECO:0000256" key="7">
    <source>
        <dbReference type="ARBA" id="ARBA00023004"/>
    </source>
</evidence>
<keyword evidence="7 9" id="KW-0408">Iron</keyword>
<evidence type="ECO:0000256" key="1">
    <source>
        <dbReference type="ARBA" id="ARBA00001971"/>
    </source>
</evidence>
<dbReference type="Gene3D" id="1.10.630.10">
    <property type="entry name" value="Cytochrome P450"/>
    <property type="match status" value="1"/>
</dbReference>
<dbReference type="PANTHER" id="PTHR46300">
    <property type="entry name" value="P450, PUTATIVE (EUROFUNG)-RELATED-RELATED"/>
    <property type="match status" value="1"/>
</dbReference>
<dbReference type="Proteomes" id="UP000521872">
    <property type="component" value="Unassembled WGS sequence"/>
</dbReference>
<dbReference type="InterPro" id="IPR050364">
    <property type="entry name" value="Cytochrome_P450_fung"/>
</dbReference>
<keyword evidence="13" id="KW-1185">Reference proteome</keyword>
<evidence type="ECO:0000256" key="2">
    <source>
        <dbReference type="ARBA" id="ARBA00005179"/>
    </source>
</evidence>
<dbReference type="PRINTS" id="PR00463">
    <property type="entry name" value="EP450I"/>
</dbReference>
<dbReference type="GO" id="GO:0020037">
    <property type="term" value="F:heme binding"/>
    <property type="evidence" value="ECO:0007669"/>
    <property type="project" value="InterPro"/>
</dbReference>
<evidence type="ECO:0000313" key="12">
    <source>
        <dbReference type="EMBL" id="KAF4610250.1"/>
    </source>
</evidence>
<keyword evidence="11" id="KW-0732">Signal</keyword>
<dbReference type="PANTHER" id="PTHR46300:SF7">
    <property type="entry name" value="P450, PUTATIVE (EUROFUNG)-RELATED"/>
    <property type="match status" value="1"/>
</dbReference>
<feature type="signal peptide" evidence="11">
    <location>
        <begin position="1"/>
        <end position="28"/>
    </location>
</feature>
<keyword evidence="8 10" id="KW-0503">Monooxygenase</keyword>
<evidence type="ECO:0000256" key="11">
    <source>
        <dbReference type="SAM" id="SignalP"/>
    </source>
</evidence>
<evidence type="ECO:0000256" key="5">
    <source>
        <dbReference type="ARBA" id="ARBA00022723"/>
    </source>
</evidence>
<dbReference type="InterPro" id="IPR017972">
    <property type="entry name" value="Cyt_P450_CS"/>
</dbReference>
<accession>A0A8H4QFM9</accession>
<evidence type="ECO:0000256" key="10">
    <source>
        <dbReference type="RuleBase" id="RU000461"/>
    </source>
</evidence>
<dbReference type="AlphaFoldDB" id="A0A8H4QFM9"/>
<feature type="binding site" description="axial binding residue" evidence="9">
    <location>
        <position position="442"/>
    </location>
    <ligand>
        <name>heme</name>
        <dbReference type="ChEBI" id="CHEBI:30413"/>
    </ligand>
    <ligandPart>
        <name>Fe</name>
        <dbReference type="ChEBI" id="CHEBI:18248"/>
    </ligandPart>
</feature>
<keyword evidence="6 10" id="KW-0560">Oxidoreductase</keyword>
<dbReference type="GO" id="GO:0004497">
    <property type="term" value="F:monooxygenase activity"/>
    <property type="evidence" value="ECO:0007669"/>
    <property type="project" value="UniProtKB-KW"/>
</dbReference>
<feature type="chain" id="PRO_5034137866" description="Cytochrome P450" evidence="11">
    <location>
        <begin position="29"/>
        <end position="516"/>
    </location>
</feature>
<organism evidence="12 13">
    <name type="scientific">Agrocybe pediades</name>
    <dbReference type="NCBI Taxonomy" id="84607"/>
    <lineage>
        <taxon>Eukaryota</taxon>
        <taxon>Fungi</taxon>
        <taxon>Dikarya</taxon>
        <taxon>Basidiomycota</taxon>
        <taxon>Agaricomycotina</taxon>
        <taxon>Agaricomycetes</taxon>
        <taxon>Agaricomycetidae</taxon>
        <taxon>Agaricales</taxon>
        <taxon>Agaricineae</taxon>
        <taxon>Strophariaceae</taxon>
        <taxon>Agrocybe</taxon>
    </lineage>
</organism>
<name>A0A8H4QFM9_9AGAR</name>
<gene>
    <name evidence="12" type="ORF">D9613_010510</name>
</gene>
<keyword evidence="5 9" id="KW-0479">Metal-binding</keyword>
<evidence type="ECO:0000256" key="4">
    <source>
        <dbReference type="ARBA" id="ARBA00022617"/>
    </source>
</evidence>
<dbReference type="InterPro" id="IPR002401">
    <property type="entry name" value="Cyt_P450_E_grp-I"/>
</dbReference>